<organism evidence="10 11">
    <name type="scientific">Deinococcus peraridilitoris (strain DSM 19664 / LMG 22246 / CIP 109416 / KR-200)</name>
    <dbReference type="NCBI Taxonomy" id="937777"/>
    <lineage>
        <taxon>Bacteria</taxon>
        <taxon>Thermotogati</taxon>
        <taxon>Deinococcota</taxon>
        <taxon>Deinococci</taxon>
        <taxon>Deinococcales</taxon>
        <taxon>Deinococcaceae</taxon>
        <taxon>Deinococcus</taxon>
    </lineage>
</organism>
<dbReference type="EMBL" id="CP003382">
    <property type="protein sequence ID" value="AFZ69040.1"/>
    <property type="molecule type" value="Genomic_DNA"/>
</dbReference>
<dbReference type="eggNOG" id="COG2986">
    <property type="taxonomic scope" value="Bacteria"/>
</dbReference>
<evidence type="ECO:0000256" key="1">
    <source>
        <dbReference type="ARBA" id="ARBA00005113"/>
    </source>
</evidence>
<dbReference type="HAMAP" id="MF_00229">
    <property type="entry name" value="His_ammonia_lyase"/>
    <property type="match status" value="1"/>
</dbReference>
<evidence type="ECO:0000256" key="6">
    <source>
        <dbReference type="HAMAP-Rule" id="MF_00229"/>
    </source>
</evidence>
<gene>
    <name evidence="6" type="primary">hutH</name>
    <name evidence="10" type="ordered locus">Deipe_3612</name>
</gene>
<feature type="cross-link" description="5-imidazolinone (Ala-Gly)" evidence="6">
    <location>
        <begin position="139"/>
        <end position="141"/>
    </location>
</feature>
<comment type="PTM">
    <text evidence="6">Contains an active site 4-methylidene-imidazol-5-one (MIO), which is formed autocatalytically by cyclization and dehydration of residues Ala-Ser-Gly.</text>
</comment>
<dbReference type="UniPathway" id="UPA00379">
    <property type="reaction ID" value="UER00549"/>
</dbReference>
<dbReference type="InterPro" id="IPR008948">
    <property type="entry name" value="L-Aspartase-like"/>
</dbReference>
<evidence type="ECO:0000313" key="10">
    <source>
        <dbReference type="EMBL" id="AFZ69040.1"/>
    </source>
</evidence>
<dbReference type="OrthoDB" id="9806955at2"/>
<keyword evidence="11" id="KW-1185">Reference proteome</keyword>
<evidence type="ECO:0000256" key="5">
    <source>
        <dbReference type="ARBA" id="ARBA00049269"/>
    </source>
</evidence>
<comment type="similarity">
    <text evidence="6 7">Belongs to the PAL/histidase family.</text>
</comment>
<sequence>MKLDRQLTLQEFIGVARGSEQVELSEAARVRIEKARAFVETLVDGEEAVYGVNTGFGKFATVRVARHQLEELQRNLILSHAIGVGEVLPTEVVRGMMMLRAQSLALGHSGIRLEVVEQLLALLNARVHPVVPAQGSVGASGDLAPLAHLALALIGEGEVEFGGQVWPARSVLEQLNLAPLVLQAKEGLALINGTQLMGSLLALAAHDMRRLLSCANLAAAMTVEALRGSHKPFAEGVVRLRPHPGALEVAAEIRALLRGSEIAPSHATCGRVQDAYSLRAVPQVHGASLDALTNTLRVLETEFASVTDNPLIFPDEGEVVSGGNFHGQPLALSADALTVAVAELASISERRIEQLLNPALSGLPAFLTPEGGLNSGLMIAQYTAAALVSENKVLSHPASVDSIPTSANQEDHVSMGAHAVRKLRTVLDNSFTVVAIELLCAAQALEFQPLRAGKGVDRAYREVRELVAPLQHDRYYKPDLDRLRTAIRSEGWAGLAPVASS</sequence>
<keyword evidence="6" id="KW-0963">Cytoplasm</keyword>
<dbReference type="Gene3D" id="1.20.200.10">
    <property type="entry name" value="Fumarase/aspartase (Central domain)"/>
    <property type="match status" value="1"/>
</dbReference>
<dbReference type="GO" id="GO:0005737">
    <property type="term" value="C:cytoplasm"/>
    <property type="evidence" value="ECO:0007669"/>
    <property type="project" value="UniProtKB-SubCell"/>
</dbReference>
<dbReference type="NCBIfam" id="NF006871">
    <property type="entry name" value="PRK09367.1"/>
    <property type="match status" value="1"/>
</dbReference>
<evidence type="ECO:0000256" key="4">
    <source>
        <dbReference type="ARBA" id="ARBA00023239"/>
    </source>
</evidence>
<evidence type="ECO:0000313" key="11">
    <source>
        <dbReference type="Proteomes" id="UP000010467"/>
    </source>
</evidence>
<dbReference type="GO" id="GO:0019557">
    <property type="term" value="P:L-histidine catabolic process to glutamate and formate"/>
    <property type="evidence" value="ECO:0007669"/>
    <property type="project" value="UniProtKB-UniPathway"/>
</dbReference>
<keyword evidence="4 6" id="KW-0456">Lyase</keyword>
<dbReference type="PATRIC" id="fig|937777.3.peg.3624"/>
<comment type="pathway">
    <text evidence="1 6 8">Amino-acid degradation; L-histidine degradation into L-glutamate; N-formimidoyl-L-glutamate from L-histidine: step 1/3.</text>
</comment>
<dbReference type="EC" id="4.3.1.3" evidence="2 6"/>
<dbReference type="FunFam" id="1.20.200.10:FF:000003">
    <property type="entry name" value="Histidine ammonia-lyase"/>
    <property type="match status" value="1"/>
</dbReference>
<dbReference type="PANTHER" id="PTHR10362">
    <property type="entry name" value="HISTIDINE AMMONIA-LYASE"/>
    <property type="match status" value="1"/>
</dbReference>
<dbReference type="InterPro" id="IPR001106">
    <property type="entry name" value="Aromatic_Lyase"/>
</dbReference>
<dbReference type="RefSeq" id="WP_015237336.1">
    <property type="nucleotide sequence ID" value="NC_019793.1"/>
</dbReference>
<evidence type="ECO:0000256" key="8">
    <source>
        <dbReference type="RuleBase" id="RU004479"/>
    </source>
</evidence>
<comment type="catalytic activity">
    <reaction evidence="5 6 8">
        <text>L-histidine = trans-urocanate + NH4(+)</text>
        <dbReference type="Rhea" id="RHEA:21232"/>
        <dbReference type="ChEBI" id="CHEBI:17771"/>
        <dbReference type="ChEBI" id="CHEBI:28938"/>
        <dbReference type="ChEBI" id="CHEBI:57595"/>
        <dbReference type="EC" id="4.3.1.3"/>
    </reaction>
</comment>
<feature type="modified residue" description="2,3-didehydroalanine (Ser)" evidence="6">
    <location>
        <position position="140"/>
    </location>
</feature>
<name>L0A7K5_DEIPD</name>
<dbReference type="InterPro" id="IPR005921">
    <property type="entry name" value="HutH"/>
</dbReference>
<protein>
    <recommendedName>
        <fullName evidence="2 6">Histidine ammonia-lyase</fullName>
        <shortName evidence="6">Histidase</shortName>
        <ecNumber evidence="2 6">4.3.1.3</ecNumber>
    </recommendedName>
</protein>
<reference evidence="11" key="1">
    <citation type="submission" date="2012-03" db="EMBL/GenBank/DDBJ databases">
        <title>Complete sequence of chromosome of Deinococcus peraridilitoris DSM 19664.</title>
        <authorList>
            <person name="Lucas S."/>
            <person name="Copeland A."/>
            <person name="Lapidus A."/>
            <person name="Glavina del Rio T."/>
            <person name="Dalin E."/>
            <person name="Tice H."/>
            <person name="Bruce D."/>
            <person name="Goodwin L."/>
            <person name="Pitluck S."/>
            <person name="Peters L."/>
            <person name="Mikhailova N."/>
            <person name="Lu M."/>
            <person name="Kyrpides N."/>
            <person name="Mavromatis K."/>
            <person name="Ivanova N."/>
            <person name="Brettin T."/>
            <person name="Detter J.C."/>
            <person name="Han C."/>
            <person name="Larimer F."/>
            <person name="Land M."/>
            <person name="Hauser L."/>
            <person name="Markowitz V."/>
            <person name="Cheng J.-F."/>
            <person name="Hugenholtz P."/>
            <person name="Woyke T."/>
            <person name="Wu D."/>
            <person name="Pukall R."/>
            <person name="Steenblock K."/>
            <person name="Brambilla E."/>
            <person name="Klenk H.-P."/>
            <person name="Eisen J.A."/>
        </authorList>
    </citation>
    <scope>NUCLEOTIDE SEQUENCE [LARGE SCALE GENOMIC DNA]</scope>
    <source>
        <strain evidence="11">DSM 19664 / LMG 22246 / CIP 109416 / KR-200</strain>
    </source>
</reference>
<evidence type="ECO:0000256" key="3">
    <source>
        <dbReference type="ARBA" id="ARBA00022808"/>
    </source>
</evidence>
<dbReference type="PROSITE" id="PS00488">
    <property type="entry name" value="PAL_HISTIDASE"/>
    <property type="match status" value="1"/>
</dbReference>
<evidence type="ECO:0000256" key="9">
    <source>
        <dbReference type="RuleBase" id="RU004480"/>
    </source>
</evidence>
<dbReference type="FunFam" id="1.10.275.10:FF:000005">
    <property type="entry name" value="Histidine ammonia-lyase"/>
    <property type="match status" value="1"/>
</dbReference>
<dbReference type="SUPFAM" id="SSF48557">
    <property type="entry name" value="L-aspartase-like"/>
    <property type="match status" value="1"/>
</dbReference>
<dbReference type="GO" id="GO:0004397">
    <property type="term" value="F:histidine ammonia-lyase activity"/>
    <property type="evidence" value="ECO:0007669"/>
    <property type="project" value="UniProtKB-UniRule"/>
</dbReference>
<comment type="subcellular location">
    <subcellularLocation>
        <location evidence="6 9">Cytoplasm</location>
    </subcellularLocation>
</comment>
<dbReference type="NCBIfam" id="TIGR01225">
    <property type="entry name" value="hutH"/>
    <property type="match status" value="1"/>
</dbReference>
<dbReference type="Gene3D" id="1.10.275.10">
    <property type="entry name" value="Fumarase/aspartase (N-terminal domain)"/>
    <property type="match status" value="1"/>
</dbReference>
<evidence type="ECO:0000256" key="7">
    <source>
        <dbReference type="RuleBase" id="RU003954"/>
    </source>
</evidence>
<dbReference type="GO" id="GO:0019556">
    <property type="term" value="P:L-histidine catabolic process to glutamate and formamide"/>
    <property type="evidence" value="ECO:0007669"/>
    <property type="project" value="UniProtKB-UniPathway"/>
</dbReference>
<proteinExistence type="inferred from homology"/>
<keyword evidence="3 6" id="KW-0369">Histidine metabolism</keyword>
<accession>L0A7K5</accession>
<dbReference type="HOGENOM" id="CLU_014801_4_0_0"/>
<dbReference type="CDD" id="cd00332">
    <property type="entry name" value="PAL-HAL"/>
    <property type="match status" value="1"/>
</dbReference>
<dbReference type="Proteomes" id="UP000010467">
    <property type="component" value="Chromosome"/>
</dbReference>
<dbReference type="InterPro" id="IPR024083">
    <property type="entry name" value="Fumarase/histidase_N"/>
</dbReference>
<dbReference type="Pfam" id="PF00221">
    <property type="entry name" value="Lyase_aromatic"/>
    <property type="match status" value="1"/>
</dbReference>
<evidence type="ECO:0000256" key="2">
    <source>
        <dbReference type="ARBA" id="ARBA00012994"/>
    </source>
</evidence>
<dbReference type="KEGG" id="dpd:Deipe_3612"/>
<dbReference type="STRING" id="937777.Deipe_3612"/>
<dbReference type="InterPro" id="IPR022313">
    <property type="entry name" value="Phe/His_NH3-lyase_AS"/>
</dbReference>
<dbReference type="AlphaFoldDB" id="L0A7K5"/>